<reference evidence="3" key="1">
    <citation type="journal article" date="2019" name="Int. J. Syst. Evol. Microbiol.">
        <title>The Global Catalogue of Microorganisms (GCM) 10K type strain sequencing project: providing services to taxonomists for standard genome sequencing and annotation.</title>
        <authorList>
            <consortium name="The Broad Institute Genomics Platform"/>
            <consortium name="The Broad Institute Genome Sequencing Center for Infectious Disease"/>
            <person name="Wu L."/>
            <person name="Ma J."/>
        </authorList>
    </citation>
    <scope>NUCLEOTIDE SEQUENCE [LARGE SCALE GENOMIC DNA]</scope>
    <source>
        <strain evidence="3">NBRC 103166</strain>
    </source>
</reference>
<accession>A0ABQ6E4I0</accession>
<protein>
    <recommendedName>
        <fullName evidence="1">Winged helix-turn helix domain-containing protein</fullName>
    </recommendedName>
</protein>
<dbReference type="InterPro" id="IPR025959">
    <property type="entry name" value="Winged_HTH_dom"/>
</dbReference>
<organism evidence="2 3">
    <name type="scientific">Psychromonas marina</name>
    <dbReference type="NCBI Taxonomy" id="88364"/>
    <lineage>
        <taxon>Bacteria</taxon>
        <taxon>Pseudomonadati</taxon>
        <taxon>Pseudomonadota</taxon>
        <taxon>Gammaproteobacteria</taxon>
        <taxon>Alteromonadales</taxon>
        <taxon>Psychromonadaceae</taxon>
        <taxon>Psychromonas</taxon>
    </lineage>
</organism>
<name>A0ABQ6E4I0_9GAMM</name>
<dbReference type="SUPFAM" id="SSF46689">
    <property type="entry name" value="Homeodomain-like"/>
    <property type="match status" value="1"/>
</dbReference>
<comment type="caution">
    <text evidence="2">The sequence shown here is derived from an EMBL/GenBank/DDBJ whole genome shotgun (WGS) entry which is preliminary data.</text>
</comment>
<proteinExistence type="predicted"/>
<dbReference type="Pfam" id="PF13592">
    <property type="entry name" value="HTH_33"/>
    <property type="match status" value="1"/>
</dbReference>
<dbReference type="InterPro" id="IPR009057">
    <property type="entry name" value="Homeodomain-like_sf"/>
</dbReference>
<evidence type="ECO:0000259" key="1">
    <source>
        <dbReference type="Pfam" id="PF13592"/>
    </source>
</evidence>
<evidence type="ECO:0000313" key="3">
    <source>
        <dbReference type="Proteomes" id="UP001157353"/>
    </source>
</evidence>
<sequence>MTQELSKIISSTSDARLKLRLLAVSHFLDGKNRTQISEYLKVSRTSVNSWIQTYLIQGDSGLKEKKHTGRPKGLSVEQLSQLKEFVVSSAVKADGGRLQGKDVQCYVLTEFGIEYKKSNIYNLLHELNLSWITTRSKHPKQSIDAQESFKKIPNKNDP</sequence>
<evidence type="ECO:0000313" key="2">
    <source>
        <dbReference type="EMBL" id="GLS92328.1"/>
    </source>
</evidence>
<dbReference type="EMBL" id="BSPQ01000019">
    <property type="protein sequence ID" value="GLS92328.1"/>
    <property type="molecule type" value="Genomic_DNA"/>
</dbReference>
<dbReference type="Proteomes" id="UP001157353">
    <property type="component" value="Unassembled WGS sequence"/>
</dbReference>
<gene>
    <name evidence="2" type="ORF">GCM10007916_33980</name>
</gene>
<keyword evidence="3" id="KW-1185">Reference proteome</keyword>
<dbReference type="Pfam" id="PF13384">
    <property type="entry name" value="HTH_23"/>
    <property type="match status" value="1"/>
</dbReference>
<feature type="domain" description="Winged helix-turn helix" evidence="1">
    <location>
        <begin position="95"/>
        <end position="151"/>
    </location>
</feature>